<keyword evidence="3" id="KW-0408">Iron</keyword>
<proteinExistence type="inferred from homology"/>
<evidence type="ECO:0000256" key="3">
    <source>
        <dbReference type="RuleBase" id="RU000461"/>
    </source>
</evidence>
<dbReference type="SUPFAM" id="SSF48264">
    <property type="entry name" value="Cytochrome P450"/>
    <property type="match status" value="1"/>
</dbReference>
<keyword evidence="5" id="KW-1185">Reference proteome</keyword>
<evidence type="ECO:0000256" key="1">
    <source>
        <dbReference type="ARBA" id="ARBA00001971"/>
    </source>
</evidence>
<accession>A0ABY5E0Q4</accession>
<dbReference type="EMBL" id="CP098502">
    <property type="protein sequence ID" value="UTI66737.1"/>
    <property type="molecule type" value="Genomic_DNA"/>
</dbReference>
<evidence type="ECO:0000313" key="4">
    <source>
        <dbReference type="EMBL" id="UTI66737.1"/>
    </source>
</evidence>
<keyword evidence="3" id="KW-0479">Metal-binding</keyword>
<dbReference type="Pfam" id="PF00067">
    <property type="entry name" value="p450"/>
    <property type="match status" value="1"/>
</dbReference>
<dbReference type="RefSeq" id="WP_254573403.1">
    <property type="nucleotide sequence ID" value="NZ_CP098502.1"/>
</dbReference>
<dbReference type="PRINTS" id="PR00463">
    <property type="entry name" value="EP450I"/>
</dbReference>
<keyword evidence="3" id="KW-0349">Heme</keyword>
<dbReference type="Gene3D" id="1.10.630.10">
    <property type="entry name" value="Cytochrome P450"/>
    <property type="match status" value="1"/>
</dbReference>
<sequence>MPAALQAAEFLARPGVFLERNWHQYGDVFSLRIKGFGTGRHVVLADPAMIEQVFKGSPTDLRLGEVADKFLTPITGPSSLLVLDGDEHLAHRRLILPPFHGERMLAYAGIMAEATDRSIERWPLDEPFALRPRMADITMEVVMRTVFGVEQGHRYQELSAALLTLLGNTNVANVLSLAFPRLRRDFGPIRTWSNFQRDKARVDTLLNAEIARRRQSDLDDREDILSMLLLANRRDGAKLSDDELHDELITMLLAGHETTASALAWTFDLLLHHPEVLATLQDSLRRGDDSYLEATVQEALRLRPVVATSQRILHAPMAVGDHELPSGITILAGIWLVHRRPDIYPDPLAFRPERFLNKRPGTYTWIPFGGGVRRCIGANFAPMEMKVVLRQVLTQVNLTAASPKLERPVNRVVLLAPRHGTMAIRRR</sequence>
<dbReference type="PRINTS" id="PR00385">
    <property type="entry name" value="P450"/>
</dbReference>
<keyword evidence="3" id="KW-0503">Monooxygenase</keyword>
<dbReference type="InterPro" id="IPR050121">
    <property type="entry name" value="Cytochrome_P450_monoxygenase"/>
</dbReference>
<dbReference type="InterPro" id="IPR001128">
    <property type="entry name" value="Cyt_P450"/>
</dbReference>
<name>A0ABY5E0Q4_9ACTN</name>
<keyword evidence="3" id="KW-0560">Oxidoreductase</keyword>
<organism evidence="4 5">
    <name type="scientific">Paraconexibacter antarcticus</name>
    <dbReference type="NCBI Taxonomy" id="2949664"/>
    <lineage>
        <taxon>Bacteria</taxon>
        <taxon>Bacillati</taxon>
        <taxon>Actinomycetota</taxon>
        <taxon>Thermoleophilia</taxon>
        <taxon>Solirubrobacterales</taxon>
        <taxon>Paraconexibacteraceae</taxon>
        <taxon>Paraconexibacter</taxon>
    </lineage>
</organism>
<dbReference type="PANTHER" id="PTHR24305">
    <property type="entry name" value="CYTOCHROME P450"/>
    <property type="match status" value="1"/>
</dbReference>
<dbReference type="InterPro" id="IPR036396">
    <property type="entry name" value="Cyt_P450_sf"/>
</dbReference>
<reference evidence="4 5" key="1">
    <citation type="submission" date="2022-06" db="EMBL/GenBank/DDBJ databases">
        <title>Paraconexibacter antarcticus.</title>
        <authorList>
            <person name="Kim C.S."/>
        </authorList>
    </citation>
    <scope>NUCLEOTIDE SEQUENCE [LARGE SCALE GENOMIC DNA]</scope>
    <source>
        <strain evidence="4 5">02-257</strain>
    </source>
</reference>
<gene>
    <name evidence="4" type="ORF">NBH00_11120</name>
</gene>
<dbReference type="InterPro" id="IPR002401">
    <property type="entry name" value="Cyt_P450_E_grp-I"/>
</dbReference>
<evidence type="ECO:0000313" key="5">
    <source>
        <dbReference type="Proteomes" id="UP001056035"/>
    </source>
</evidence>
<dbReference type="CDD" id="cd11053">
    <property type="entry name" value="CYP110-like"/>
    <property type="match status" value="1"/>
</dbReference>
<evidence type="ECO:0000256" key="2">
    <source>
        <dbReference type="ARBA" id="ARBA00010617"/>
    </source>
</evidence>
<dbReference type="PANTHER" id="PTHR24305:SF166">
    <property type="entry name" value="CYTOCHROME P450 12A4, MITOCHONDRIAL-RELATED"/>
    <property type="match status" value="1"/>
</dbReference>
<comment type="similarity">
    <text evidence="2 3">Belongs to the cytochrome P450 family.</text>
</comment>
<comment type="cofactor">
    <cofactor evidence="1">
        <name>heme</name>
        <dbReference type="ChEBI" id="CHEBI:30413"/>
    </cofactor>
</comment>
<protein>
    <submittedName>
        <fullName evidence="4">Cytochrome P450</fullName>
    </submittedName>
</protein>
<dbReference type="PROSITE" id="PS00086">
    <property type="entry name" value="CYTOCHROME_P450"/>
    <property type="match status" value="1"/>
</dbReference>
<dbReference type="InterPro" id="IPR017972">
    <property type="entry name" value="Cyt_P450_CS"/>
</dbReference>
<dbReference type="Proteomes" id="UP001056035">
    <property type="component" value="Chromosome"/>
</dbReference>